<name>A0A7G5BY00_9BACL</name>
<gene>
    <name evidence="2" type="ORF">FPL14_12050</name>
</gene>
<dbReference type="InterPro" id="IPR038292">
    <property type="entry name" value="YmfJ/YflH_sf"/>
</dbReference>
<feature type="region of interest" description="Disordered" evidence="1">
    <location>
        <begin position="1"/>
        <end position="25"/>
    </location>
</feature>
<reference evidence="2 3" key="1">
    <citation type="submission" date="2019-07" db="EMBL/GenBank/DDBJ databases">
        <authorList>
            <person name="Kim J.K."/>
            <person name="Cheong H.-M."/>
            <person name="Choi Y."/>
            <person name="Hwang K.J."/>
            <person name="Lee S."/>
            <person name="Choi C."/>
        </authorList>
    </citation>
    <scope>NUCLEOTIDE SEQUENCE [LARGE SCALE GENOMIC DNA]</scope>
    <source>
        <strain evidence="2 3">KS 22</strain>
    </source>
</reference>
<evidence type="ECO:0000313" key="2">
    <source>
        <dbReference type="EMBL" id="QMV41834.1"/>
    </source>
</evidence>
<dbReference type="Gene3D" id="1.10.760.20">
    <property type="entry name" value="Protein of unknown function DUF3243"/>
    <property type="match status" value="1"/>
</dbReference>
<proteinExistence type="predicted"/>
<dbReference type="Proteomes" id="UP000515679">
    <property type="component" value="Chromosome"/>
</dbReference>
<dbReference type="AlphaFoldDB" id="A0A7G5BY00"/>
<keyword evidence="3" id="KW-1185">Reference proteome</keyword>
<dbReference type="RefSeq" id="WP_182303171.1">
    <property type="nucleotide sequence ID" value="NZ_CP041969.1"/>
</dbReference>
<dbReference type="KEGG" id="cchl:FPL14_12050"/>
<feature type="compositionally biased region" description="Basic and acidic residues" evidence="1">
    <location>
        <begin position="1"/>
        <end position="13"/>
    </location>
</feature>
<evidence type="ECO:0000313" key="3">
    <source>
        <dbReference type="Proteomes" id="UP000515679"/>
    </source>
</evidence>
<dbReference type="InterPro" id="IPR021637">
    <property type="entry name" value="DUF3243"/>
</dbReference>
<sequence length="116" mass="13204">MTEHNHVVGKDGDVNPSQVAGAISRIDSSEKERILKNFEEFKGYLGKRIKMAENMGMGEEQIAKIAQKVADYLASHEEPRNSEEHLLQELWKVGTKDEQHNLAHMLVRLAQSEIKH</sequence>
<protein>
    <submittedName>
        <fullName evidence="2">DUF3243 domain-containing protein</fullName>
    </submittedName>
</protein>
<dbReference type="EMBL" id="CP041969">
    <property type="protein sequence ID" value="QMV41834.1"/>
    <property type="molecule type" value="Genomic_DNA"/>
</dbReference>
<dbReference type="Pfam" id="PF11588">
    <property type="entry name" value="DUF3243"/>
    <property type="match status" value="1"/>
</dbReference>
<organism evidence="2 3">
    <name type="scientific">Cohnella cholangitidis</name>
    <dbReference type="NCBI Taxonomy" id="2598458"/>
    <lineage>
        <taxon>Bacteria</taxon>
        <taxon>Bacillati</taxon>
        <taxon>Bacillota</taxon>
        <taxon>Bacilli</taxon>
        <taxon>Bacillales</taxon>
        <taxon>Paenibacillaceae</taxon>
        <taxon>Cohnella</taxon>
    </lineage>
</organism>
<accession>A0A7G5BY00</accession>
<evidence type="ECO:0000256" key="1">
    <source>
        <dbReference type="SAM" id="MobiDB-lite"/>
    </source>
</evidence>